<keyword evidence="3 10" id="KW-0540">Nuclease</keyword>
<comment type="catalytic activity">
    <reaction evidence="10">
        <text>Endonucleolytic cleavage at apurinic or apyrimidinic sites to products with a 5'-phosphate.</text>
        <dbReference type="EC" id="3.1.21.7"/>
    </reaction>
</comment>
<dbReference type="AlphaFoldDB" id="A0A380QE78"/>
<dbReference type="GO" id="GO:0005737">
    <property type="term" value="C:cytoplasm"/>
    <property type="evidence" value="ECO:0007669"/>
    <property type="project" value="UniProtKB-SubCell"/>
</dbReference>
<accession>A0A380QE78</accession>
<organism evidence="11 12">
    <name type="scientific">Yersinia pseudotuberculosis</name>
    <dbReference type="NCBI Taxonomy" id="633"/>
    <lineage>
        <taxon>Bacteria</taxon>
        <taxon>Pseudomonadati</taxon>
        <taxon>Pseudomonadota</taxon>
        <taxon>Gammaproteobacteria</taxon>
        <taxon>Enterobacterales</taxon>
        <taxon>Yersiniaceae</taxon>
        <taxon>Yersinia</taxon>
    </lineage>
</organism>
<evidence type="ECO:0000256" key="5">
    <source>
        <dbReference type="ARBA" id="ARBA00022759"/>
    </source>
</evidence>
<evidence type="ECO:0000256" key="3">
    <source>
        <dbReference type="ARBA" id="ARBA00022722"/>
    </source>
</evidence>
<evidence type="ECO:0000256" key="1">
    <source>
        <dbReference type="ARBA" id="ARBA00004496"/>
    </source>
</evidence>
<evidence type="ECO:0000256" key="4">
    <source>
        <dbReference type="ARBA" id="ARBA00022723"/>
    </source>
</evidence>
<feature type="binding site" evidence="10">
    <location>
        <position position="128"/>
    </location>
    <ligand>
        <name>Mg(2+)</name>
        <dbReference type="ChEBI" id="CHEBI:18420"/>
    </ligand>
</feature>
<dbReference type="GO" id="GO:0043737">
    <property type="term" value="F:deoxyribonuclease V activity"/>
    <property type="evidence" value="ECO:0007669"/>
    <property type="project" value="UniProtKB-UniRule"/>
</dbReference>
<dbReference type="Gene3D" id="3.30.2170.10">
    <property type="entry name" value="archaeoglobus fulgidus dsm 4304 superfamily"/>
    <property type="match status" value="1"/>
</dbReference>
<comment type="function">
    <text evidence="10">DNA repair enzyme involved in the repair of deaminated bases. Selectively cleaves double-stranded DNA at the second phosphodiester bond 3' to a deoxyinosine leaving behind the intact lesion on the nicked DNA.</text>
</comment>
<evidence type="ECO:0000256" key="7">
    <source>
        <dbReference type="ARBA" id="ARBA00022801"/>
    </source>
</evidence>
<dbReference type="GO" id="GO:0000287">
    <property type="term" value="F:magnesium ion binding"/>
    <property type="evidence" value="ECO:0007669"/>
    <property type="project" value="UniProtKB-UniRule"/>
</dbReference>
<dbReference type="CDD" id="cd06559">
    <property type="entry name" value="Endonuclease_V"/>
    <property type="match status" value="1"/>
</dbReference>
<dbReference type="PANTHER" id="PTHR28511:SF1">
    <property type="entry name" value="ENDONUCLEASE V"/>
    <property type="match status" value="1"/>
</dbReference>
<feature type="site" description="Interaction with target DNA" evidence="10">
    <location>
        <position position="98"/>
    </location>
</feature>
<proteinExistence type="inferred from homology"/>
<evidence type="ECO:0000313" key="11">
    <source>
        <dbReference type="EMBL" id="SUP86581.1"/>
    </source>
</evidence>
<keyword evidence="4 10" id="KW-0479">Metal-binding</keyword>
<dbReference type="Pfam" id="PF04493">
    <property type="entry name" value="Endonuclease_5"/>
    <property type="match status" value="1"/>
</dbReference>
<keyword evidence="5 10" id="KW-0255">Endonuclease</keyword>
<evidence type="ECO:0000256" key="6">
    <source>
        <dbReference type="ARBA" id="ARBA00022763"/>
    </source>
</evidence>
<dbReference type="PANTHER" id="PTHR28511">
    <property type="entry name" value="ENDONUCLEASE V"/>
    <property type="match status" value="1"/>
</dbReference>
<comment type="cofactor">
    <cofactor evidence="10">
        <name>Mg(2+)</name>
        <dbReference type="ChEBI" id="CHEBI:18420"/>
    </cofactor>
</comment>
<dbReference type="HAMAP" id="MF_00801">
    <property type="entry name" value="Endonuclease_5"/>
    <property type="match status" value="1"/>
</dbReference>
<gene>
    <name evidence="10 11" type="primary">nfi</name>
    <name evidence="11" type="ORF">NCTC8580_04330</name>
</gene>
<dbReference type="Proteomes" id="UP000255087">
    <property type="component" value="Unassembled WGS sequence"/>
</dbReference>
<reference evidence="11 12" key="1">
    <citation type="submission" date="2018-06" db="EMBL/GenBank/DDBJ databases">
        <authorList>
            <consortium name="Pathogen Informatics"/>
            <person name="Doyle S."/>
        </authorList>
    </citation>
    <scope>NUCLEOTIDE SEQUENCE [LARGE SCALE GENOMIC DNA]</scope>
    <source>
        <strain evidence="11 12">NCTC8580</strain>
    </source>
</reference>
<evidence type="ECO:0000256" key="10">
    <source>
        <dbReference type="HAMAP-Rule" id="MF_00801"/>
    </source>
</evidence>
<keyword evidence="9 10" id="KW-0234">DNA repair</keyword>
<keyword evidence="7 10" id="KW-0378">Hydrolase</keyword>
<keyword evidence="2 10" id="KW-0963">Cytoplasm</keyword>
<evidence type="ECO:0000256" key="2">
    <source>
        <dbReference type="ARBA" id="ARBA00022490"/>
    </source>
</evidence>
<dbReference type="NCBIfam" id="NF008629">
    <property type="entry name" value="PRK11617.1"/>
    <property type="match status" value="1"/>
</dbReference>
<dbReference type="InterPro" id="IPR007581">
    <property type="entry name" value="Endonuclease-V"/>
</dbReference>
<keyword evidence="8 10" id="KW-0460">Magnesium</keyword>
<comment type="subcellular location">
    <subcellularLocation>
        <location evidence="1 10">Cytoplasm</location>
    </subcellularLocation>
</comment>
<evidence type="ECO:0000256" key="9">
    <source>
        <dbReference type="ARBA" id="ARBA00023204"/>
    </source>
</evidence>
<comment type="similarity">
    <text evidence="10">Belongs to the endonuclease V family.</text>
</comment>
<name>A0A380QE78_YERPU</name>
<dbReference type="EMBL" id="UHJC01000001">
    <property type="protein sequence ID" value="SUP86581.1"/>
    <property type="molecule type" value="Genomic_DNA"/>
</dbReference>
<dbReference type="FunFam" id="3.30.2170.10:FF:000001">
    <property type="entry name" value="Endonuclease V"/>
    <property type="match status" value="1"/>
</dbReference>
<dbReference type="GO" id="GO:0016891">
    <property type="term" value="F:RNA endonuclease activity producing 5'-phosphomonoesters, hydrolytic mechanism"/>
    <property type="evidence" value="ECO:0007669"/>
    <property type="project" value="TreeGrafter"/>
</dbReference>
<dbReference type="GO" id="GO:0003727">
    <property type="term" value="F:single-stranded RNA binding"/>
    <property type="evidence" value="ECO:0007669"/>
    <property type="project" value="TreeGrafter"/>
</dbReference>
<feature type="binding site" evidence="10">
    <location>
        <position position="60"/>
    </location>
    <ligand>
        <name>Mg(2+)</name>
        <dbReference type="ChEBI" id="CHEBI:18420"/>
    </ligand>
</feature>
<sequence>MVKTKSRVDTESRVETKSIFETKSMVDTKALQAEQRQRASEISLHDGIDSQSVRFIAGADVGFEQHGEITRAAIAILRYPSLALVEYQVARVATSLPYIPGLLSFREYPALLAAWAQLQQRPDLILVDGQGIAHPRRLGVASHFGLLVDVPTIGVAKSRLCGDFLPLHQDVGAVQPLFDNDEQLGWVWRSKIRCNPLFISPGHRVSIGSALTWVQRCMAGYRLPEPTRWADAIASNRPQFQRWLRKNPDFLGKRRDMI</sequence>
<keyword evidence="6 10" id="KW-0227">DNA damage</keyword>
<evidence type="ECO:0000256" key="8">
    <source>
        <dbReference type="ARBA" id="ARBA00022842"/>
    </source>
</evidence>
<evidence type="ECO:0000313" key="12">
    <source>
        <dbReference type="Proteomes" id="UP000255087"/>
    </source>
</evidence>
<dbReference type="GO" id="GO:0006281">
    <property type="term" value="P:DNA repair"/>
    <property type="evidence" value="ECO:0007669"/>
    <property type="project" value="UniProtKB-UniRule"/>
</dbReference>
<dbReference type="EC" id="3.1.21.7" evidence="10"/>
<protein>
    <recommendedName>
        <fullName evidence="10">Endonuclease V</fullName>
        <ecNumber evidence="10">3.1.21.7</ecNumber>
    </recommendedName>
    <alternativeName>
        <fullName evidence="10">Deoxyinosine 3'endonuclease</fullName>
    </alternativeName>
    <alternativeName>
        <fullName evidence="10">Deoxyribonuclease V</fullName>
        <shortName evidence="10">DNase V</shortName>
    </alternativeName>
</protein>